<keyword evidence="6" id="KW-1185">Reference proteome</keyword>
<dbReference type="EMBL" id="JAPQFJ010000001">
    <property type="protein sequence ID" value="MCY6957152.1"/>
    <property type="molecule type" value="Genomic_DNA"/>
</dbReference>
<evidence type="ECO:0000256" key="2">
    <source>
        <dbReference type="SAM" id="MobiDB-lite"/>
    </source>
</evidence>
<proteinExistence type="predicted"/>
<feature type="domain" description="Bacteriophage lysin" evidence="4">
    <location>
        <begin position="116"/>
        <end position="203"/>
    </location>
</feature>
<dbReference type="RefSeq" id="WP_268059509.1">
    <property type="nucleotide sequence ID" value="NZ_JAPQFJ010000001.1"/>
</dbReference>
<feature type="compositionally biased region" description="Polar residues" evidence="2">
    <location>
        <begin position="83"/>
        <end position="95"/>
    </location>
</feature>
<gene>
    <name evidence="5" type="ORF">OW729_00885</name>
</gene>
<name>A0ABT4D4E4_9CLOT</name>
<evidence type="ECO:0000313" key="6">
    <source>
        <dbReference type="Proteomes" id="UP001144612"/>
    </source>
</evidence>
<feature type="transmembrane region" description="Helical" evidence="3">
    <location>
        <begin position="40"/>
        <end position="61"/>
    </location>
</feature>
<sequence length="249" mass="28116">MNKKKNFENHLTNLESSEESKKYINEMQQMEEQYEKKSTMAFLIIAIPIFILAIITVKQMISFSVSMSKNSTHAEEQIASDANKGTDSTKNTPSAPTAEALNEKIYKYLDVEANRKKTFSEAVKLNSGSEKGTSSIFISQVLRNNGQTISKSAINTKTLVAELEKNGWKKITDYKQLQKGDICFAAPSKEGGSPSHTYVFIKWVKEGKTDYAYVCDSQVSEYKNTLHTRNISSSTPKKEKFGFLMRKEQ</sequence>
<reference evidence="5" key="1">
    <citation type="submission" date="2022-12" db="EMBL/GenBank/DDBJ databases">
        <title>Clostridium sp. nov., isolated from industrial wastewater.</title>
        <authorList>
            <person name="Jiayan W."/>
        </authorList>
    </citation>
    <scope>NUCLEOTIDE SEQUENCE</scope>
    <source>
        <strain evidence="5">ZC22-4</strain>
    </source>
</reference>
<evidence type="ECO:0000313" key="5">
    <source>
        <dbReference type="EMBL" id="MCY6957152.1"/>
    </source>
</evidence>
<feature type="region of interest" description="Disordered" evidence="2">
    <location>
        <begin position="76"/>
        <end position="96"/>
    </location>
</feature>
<keyword evidence="1" id="KW-0175">Coiled coil</keyword>
<evidence type="ECO:0000256" key="3">
    <source>
        <dbReference type="SAM" id="Phobius"/>
    </source>
</evidence>
<protein>
    <recommendedName>
        <fullName evidence="4">Bacteriophage lysin domain-containing protein</fullName>
    </recommendedName>
</protein>
<feature type="coiled-coil region" evidence="1">
    <location>
        <begin position="13"/>
        <end position="40"/>
    </location>
</feature>
<keyword evidence="3" id="KW-1133">Transmembrane helix</keyword>
<keyword evidence="3" id="KW-0472">Membrane</keyword>
<evidence type="ECO:0000256" key="1">
    <source>
        <dbReference type="SAM" id="Coils"/>
    </source>
</evidence>
<comment type="caution">
    <text evidence="5">The sequence shown here is derived from an EMBL/GenBank/DDBJ whole genome shotgun (WGS) entry which is preliminary data.</text>
</comment>
<dbReference type="Pfam" id="PF05382">
    <property type="entry name" value="Amidase_5"/>
    <property type="match status" value="1"/>
</dbReference>
<keyword evidence="3" id="KW-0812">Transmembrane</keyword>
<dbReference type="Proteomes" id="UP001144612">
    <property type="component" value="Unassembled WGS sequence"/>
</dbReference>
<dbReference type="InterPro" id="IPR008044">
    <property type="entry name" value="Phage_lysin"/>
</dbReference>
<accession>A0ABT4D4E4</accession>
<organism evidence="5 6">
    <name type="scientific">Clostridium brassicae</name>
    <dbReference type="NCBI Taxonomy" id="2999072"/>
    <lineage>
        <taxon>Bacteria</taxon>
        <taxon>Bacillati</taxon>
        <taxon>Bacillota</taxon>
        <taxon>Clostridia</taxon>
        <taxon>Eubacteriales</taxon>
        <taxon>Clostridiaceae</taxon>
        <taxon>Clostridium</taxon>
    </lineage>
</organism>
<evidence type="ECO:0000259" key="4">
    <source>
        <dbReference type="Pfam" id="PF05382"/>
    </source>
</evidence>